<feature type="transmembrane region" description="Helical" evidence="1">
    <location>
        <begin position="15"/>
        <end position="34"/>
    </location>
</feature>
<evidence type="ECO:0000313" key="2">
    <source>
        <dbReference type="EMBL" id="KAF2770609.1"/>
    </source>
</evidence>
<protein>
    <submittedName>
        <fullName evidence="2">Uncharacterized protein</fullName>
    </submittedName>
</protein>
<dbReference type="AlphaFoldDB" id="A0A6G1LDF4"/>
<proteinExistence type="predicted"/>
<keyword evidence="1" id="KW-0472">Membrane</keyword>
<keyword evidence="1" id="KW-0812">Transmembrane</keyword>
<sequence length="90" mass="9442">MAANSSGLQVLPAGVGYGIVIGIGGVFALLMLCVTESSLRGTKCGGSFFTSHRDHSCWQRRCCAYADPAVHGRDIEHISGTDCSLEPANL</sequence>
<gene>
    <name evidence="2" type="ORF">EJ03DRAFT_326234</name>
</gene>
<accession>A0A6G1LDF4</accession>
<name>A0A6G1LDF4_9PEZI</name>
<dbReference type="Proteomes" id="UP000799436">
    <property type="component" value="Unassembled WGS sequence"/>
</dbReference>
<evidence type="ECO:0000313" key="3">
    <source>
        <dbReference type="Proteomes" id="UP000799436"/>
    </source>
</evidence>
<keyword evidence="3" id="KW-1185">Reference proteome</keyword>
<evidence type="ECO:0000256" key="1">
    <source>
        <dbReference type="SAM" id="Phobius"/>
    </source>
</evidence>
<keyword evidence="1" id="KW-1133">Transmembrane helix</keyword>
<organism evidence="2 3">
    <name type="scientific">Teratosphaeria nubilosa</name>
    <dbReference type="NCBI Taxonomy" id="161662"/>
    <lineage>
        <taxon>Eukaryota</taxon>
        <taxon>Fungi</taxon>
        <taxon>Dikarya</taxon>
        <taxon>Ascomycota</taxon>
        <taxon>Pezizomycotina</taxon>
        <taxon>Dothideomycetes</taxon>
        <taxon>Dothideomycetidae</taxon>
        <taxon>Mycosphaerellales</taxon>
        <taxon>Teratosphaeriaceae</taxon>
        <taxon>Teratosphaeria</taxon>
    </lineage>
</organism>
<dbReference type="EMBL" id="ML995824">
    <property type="protein sequence ID" value="KAF2770609.1"/>
    <property type="molecule type" value="Genomic_DNA"/>
</dbReference>
<reference evidence="2" key="1">
    <citation type="journal article" date="2020" name="Stud. Mycol.">
        <title>101 Dothideomycetes genomes: a test case for predicting lifestyles and emergence of pathogens.</title>
        <authorList>
            <person name="Haridas S."/>
            <person name="Albert R."/>
            <person name="Binder M."/>
            <person name="Bloem J."/>
            <person name="Labutti K."/>
            <person name="Salamov A."/>
            <person name="Andreopoulos B."/>
            <person name="Baker S."/>
            <person name="Barry K."/>
            <person name="Bills G."/>
            <person name="Bluhm B."/>
            <person name="Cannon C."/>
            <person name="Castanera R."/>
            <person name="Culley D."/>
            <person name="Daum C."/>
            <person name="Ezra D."/>
            <person name="Gonzalez J."/>
            <person name="Henrissat B."/>
            <person name="Kuo A."/>
            <person name="Liang C."/>
            <person name="Lipzen A."/>
            <person name="Lutzoni F."/>
            <person name="Magnuson J."/>
            <person name="Mondo S."/>
            <person name="Nolan M."/>
            <person name="Ohm R."/>
            <person name="Pangilinan J."/>
            <person name="Park H.-J."/>
            <person name="Ramirez L."/>
            <person name="Alfaro M."/>
            <person name="Sun H."/>
            <person name="Tritt A."/>
            <person name="Yoshinaga Y."/>
            <person name="Zwiers L.-H."/>
            <person name="Turgeon B."/>
            <person name="Goodwin S."/>
            <person name="Spatafora J."/>
            <person name="Crous P."/>
            <person name="Grigoriev I."/>
        </authorList>
    </citation>
    <scope>NUCLEOTIDE SEQUENCE</scope>
    <source>
        <strain evidence="2">CBS 116005</strain>
    </source>
</reference>